<dbReference type="Proteomes" id="UP000734854">
    <property type="component" value="Unassembled WGS sequence"/>
</dbReference>
<feature type="chain" id="PRO_5035267249" description="Legume lectin domain-containing protein" evidence="2">
    <location>
        <begin position="19"/>
        <end position="167"/>
    </location>
</feature>
<protein>
    <recommendedName>
        <fullName evidence="3">Legume lectin domain-containing protein</fullName>
    </recommendedName>
</protein>
<feature type="domain" description="Legume lectin" evidence="3">
    <location>
        <begin position="29"/>
        <end position="161"/>
    </location>
</feature>
<feature type="signal peptide" evidence="2">
    <location>
        <begin position="1"/>
        <end position="18"/>
    </location>
</feature>
<dbReference type="InterPro" id="IPR001220">
    <property type="entry name" value="Legume_lectin_dom"/>
</dbReference>
<dbReference type="InterPro" id="IPR050258">
    <property type="entry name" value="Leguminous_Lectin"/>
</dbReference>
<proteinExistence type="inferred from homology"/>
<sequence length="167" mass="18610">MYRSRILISSATFVICFSAGVPSSTSPFFNFSTFPNDVFVSDIILQGNAFNRNGGIELTKYTLSGMATRSAGRASYKELFLLWDAQTKQLSDFTIRFVFDIRPQWQNFTGDGLAFFLSAPMYTVPNNSFGGSLGLFTWPSHLPISPENTAVVVEFDTFPNVKILNDL</sequence>
<dbReference type="OrthoDB" id="694346at2759"/>
<evidence type="ECO:0000256" key="2">
    <source>
        <dbReference type="SAM" id="SignalP"/>
    </source>
</evidence>
<evidence type="ECO:0000259" key="3">
    <source>
        <dbReference type="Pfam" id="PF00139"/>
    </source>
</evidence>
<name>A0A8J5GXZ3_ZINOF</name>
<dbReference type="Pfam" id="PF00139">
    <property type="entry name" value="Lectin_legB"/>
    <property type="match status" value="1"/>
</dbReference>
<comment type="similarity">
    <text evidence="1">Belongs to the leguminous lectin family.</text>
</comment>
<evidence type="ECO:0000256" key="1">
    <source>
        <dbReference type="ARBA" id="ARBA00007606"/>
    </source>
</evidence>
<dbReference type="GO" id="GO:0030246">
    <property type="term" value="F:carbohydrate binding"/>
    <property type="evidence" value="ECO:0007669"/>
    <property type="project" value="InterPro"/>
</dbReference>
<accession>A0A8J5GXZ3</accession>
<keyword evidence="2" id="KW-0732">Signal</keyword>
<comment type="caution">
    <text evidence="4">The sequence shown here is derived from an EMBL/GenBank/DDBJ whole genome shotgun (WGS) entry which is preliminary data.</text>
</comment>
<dbReference type="PANTHER" id="PTHR32401">
    <property type="entry name" value="CONCANAVALIN A-LIKE LECTIN FAMILY PROTEIN"/>
    <property type="match status" value="1"/>
</dbReference>
<dbReference type="EMBL" id="JACMSC010000006">
    <property type="protein sequence ID" value="KAG6516969.1"/>
    <property type="molecule type" value="Genomic_DNA"/>
</dbReference>
<evidence type="ECO:0000313" key="4">
    <source>
        <dbReference type="EMBL" id="KAG6516969.1"/>
    </source>
</evidence>
<dbReference type="PANTHER" id="PTHR32401:SF47">
    <property type="entry name" value="LEGUME LECTIN DOMAIN-CONTAINING PROTEIN"/>
    <property type="match status" value="1"/>
</dbReference>
<organism evidence="4 5">
    <name type="scientific">Zingiber officinale</name>
    <name type="common">Ginger</name>
    <name type="synonym">Amomum zingiber</name>
    <dbReference type="NCBI Taxonomy" id="94328"/>
    <lineage>
        <taxon>Eukaryota</taxon>
        <taxon>Viridiplantae</taxon>
        <taxon>Streptophyta</taxon>
        <taxon>Embryophyta</taxon>
        <taxon>Tracheophyta</taxon>
        <taxon>Spermatophyta</taxon>
        <taxon>Magnoliopsida</taxon>
        <taxon>Liliopsida</taxon>
        <taxon>Zingiberales</taxon>
        <taxon>Zingiberaceae</taxon>
        <taxon>Zingiber</taxon>
    </lineage>
</organism>
<gene>
    <name evidence="4" type="ORF">ZIOFF_020345</name>
</gene>
<reference evidence="4 5" key="1">
    <citation type="submission" date="2020-08" db="EMBL/GenBank/DDBJ databases">
        <title>Plant Genome Project.</title>
        <authorList>
            <person name="Zhang R.-G."/>
        </authorList>
    </citation>
    <scope>NUCLEOTIDE SEQUENCE [LARGE SCALE GENOMIC DNA]</scope>
    <source>
        <tissue evidence="4">Rhizome</tissue>
    </source>
</reference>
<keyword evidence="5" id="KW-1185">Reference proteome</keyword>
<dbReference type="AlphaFoldDB" id="A0A8J5GXZ3"/>
<evidence type="ECO:0000313" key="5">
    <source>
        <dbReference type="Proteomes" id="UP000734854"/>
    </source>
</evidence>